<dbReference type="InterPro" id="IPR042263">
    <property type="entry name" value="DPH1/DPH2_1"/>
</dbReference>
<comment type="function">
    <text evidence="9">Required for the first step of diphthamide biosynthesis, a post-translational modification of histidine which occurs in elongation factor 2. DPH1 and DPH2 transfer a 3-amino-3-carboxypropyl (ACP) group from S-adenosyl-L-methionine (SAM) to a histidine residue, the reaction is assisted by a reduction system comprising DPH3 and a NADH-dependent reductase, predominantly CBR1. Facilitates the reduction of the catalytic iron-sulfur cluster found in the DPH1 subunit.</text>
</comment>
<dbReference type="Gene3D" id="3.40.50.11860">
    <property type="entry name" value="Diphthamide synthesis DPH1/DPH2 domain 3"/>
    <property type="match status" value="1"/>
</dbReference>
<evidence type="ECO:0000256" key="11">
    <source>
        <dbReference type="SAM" id="MobiDB-lite"/>
    </source>
</evidence>
<evidence type="ECO:0000256" key="6">
    <source>
        <dbReference type="ARBA" id="ARBA00023004"/>
    </source>
</evidence>
<keyword evidence="5 10" id="KW-0479">Metal-binding</keyword>
<comment type="subcellular location">
    <subcellularLocation>
        <location evidence="10">Cytoplasm</location>
    </subcellularLocation>
</comment>
<dbReference type="NCBIfam" id="TIGR00272">
    <property type="entry name" value="DPH2"/>
    <property type="match status" value="1"/>
</dbReference>
<dbReference type="Proteomes" id="UP000722485">
    <property type="component" value="Unassembled WGS sequence"/>
</dbReference>
<evidence type="ECO:0000256" key="4">
    <source>
        <dbReference type="ARBA" id="ARBA00021914"/>
    </source>
</evidence>
<evidence type="ECO:0000256" key="7">
    <source>
        <dbReference type="ARBA" id="ARBA00023014"/>
    </source>
</evidence>
<dbReference type="InterPro" id="IPR010014">
    <property type="entry name" value="DHP2"/>
</dbReference>
<dbReference type="GO" id="GO:0090560">
    <property type="term" value="F:2-(3-amino-3-carboxypropyl)histidine synthase activity"/>
    <property type="evidence" value="ECO:0007669"/>
    <property type="project" value="InterPro"/>
</dbReference>
<feature type="region of interest" description="Disordered" evidence="11">
    <location>
        <begin position="518"/>
        <end position="538"/>
    </location>
</feature>
<dbReference type="AlphaFoldDB" id="A0A9P5HF04"/>
<dbReference type="FunFam" id="3.40.50.11840:FF:000002">
    <property type="entry name" value="2-(3-amino-3-carboxypropyl)histidine synthase subunit 2"/>
    <property type="match status" value="1"/>
</dbReference>
<keyword evidence="7 10" id="KW-0411">Iron-sulfur</keyword>
<keyword evidence="6 10" id="KW-0408">Iron</keyword>
<dbReference type="Gene3D" id="3.40.50.11840">
    <property type="entry name" value="Diphthamide synthesis DPH1/DPH2 domain 1"/>
    <property type="match status" value="1"/>
</dbReference>
<comment type="pathway">
    <text evidence="2 10">Protein modification; peptidyl-diphthamide biosynthesis.</text>
</comment>
<evidence type="ECO:0000313" key="13">
    <source>
        <dbReference type="Proteomes" id="UP000722485"/>
    </source>
</evidence>
<dbReference type="SFLD" id="SFLDF00408">
    <property type="entry name" value="Diphthamide_biosynthesis_famil"/>
    <property type="match status" value="1"/>
</dbReference>
<dbReference type="PANTHER" id="PTHR10762">
    <property type="entry name" value="DIPHTHAMIDE BIOSYNTHESIS PROTEIN"/>
    <property type="match status" value="1"/>
</dbReference>
<sequence>MPSDLAAPPVLSTPDENILEVPAASDRKSSTISDDVLRATYEIARTVDEIRAGGWRRIGLQFPDFMLVDAPRVVEVLDQELASVEDGGAKRRIYVLADSSYSACCVDEIAAEHVAADVVVHYGRTCLSPTSRLPAIYVYTNHELDYEVTMTEIEKEFGDKETKLVVMADLTYQNHVTKLVDHLNDRGYTNVVATDVVRDPAALIPNRTILGEPMDEEHWKSYSLIHISDPPAALLLALQTRFASLHILSTPSSESPSLTNPTMRTAGALRRRFAKVLSLASAGVIGILVNTLSVANYLSSINLLREKIAKADKKSYTVVVGKLNPAKLANFSEVEGWVVVGCWESGLVEDDASYWRPVITPFELEVALMREDERIWGGDWWGGIEKLSLIEADEKSSPEAENGVDHQSGDAEAVEDDVAGGVEGEESEAPEFDLRTGKLVSHSRPMRLAVRQNGAGADSTTGSNGTNGTAQSAALIKRVVGELASINGVASPGAEYLRSNRTWQGLGSDFDNETSTLVEEGRSGIARGYHVGEDESRH</sequence>
<comment type="cofactor">
    <cofactor evidence="1">
        <name>[4Fe-4S] cluster</name>
        <dbReference type="ChEBI" id="CHEBI:49883"/>
    </cofactor>
</comment>
<accession>A0A9P5HF04</accession>
<dbReference type="PANTHER" id="PTHR10762:SF2">
    <property type="entry name" value="2-(3-AMINO-3-CARBOXYPROPYL)HISTIDINE SYNTHASE SUBUNIT 2"/>
    <property type="match status" value="1"/>
</dbReference>
<evidence type="ECO:0000256" key="2">
    <source>
        <dbReference type="ARBA" id="ARBA00005156"/>
    </source>
</evidence>
<feature type="region of interest" description="Disordered" evidence="11">
    <location>
        <begin position="393"/>
        <end position="437"/>
    </location>
</feature>
<comment type="similarity">
    <text evidence="3 10">Belongs to the DPH1/DPH2 family. DPH2 subfamily.</text>
</comment>
<dbReference type="GO" id="GO:0005737">
    <property type="term" value="C:cytoplasm"/>
    <property type="evidence" value="ECO:0007669"/>
    <property type="project" value="UniProtKB-SubCell"/>
</dbReference>
<comment type="caution">
    <text evidence="12">The sequence shown here is derived from an EMBL/GenBank/DDBJ whole genome shotgun (WGS) entry which is preliminary data.</text>
</comment>
<reference evidence="12" key="1">
    <citation type="submission" date="2020-03" db="EMBL/GenBank/DDBJ databases">
        <title>Draft Genome Sequence of Cylindrodendrum hubeiense.</title>
        <authorList>
            <person name="Buettner E."/>
            <person name="Kellner H."/>
        </authorList>
    </citation>
    <scope>NUCLEOTIDE SEQUENCE</scope>
    <source>
        <strain evidence="12">IHI 201604</strain>
    </source>
</reference>
<dbReference type="FunFam" id="3.40.50.11860:FF:000001">
    <property type="entry name" value="2-(3-amino-3-carboxypropyl)histidine synthase subunit 2"/>
    <property type="match status" value="1"/>
</dbReference>
<dbReference type="Pfam" id="PF01866">
    <property type="entry name" value="Diphthamide_syn"/>
    <property type="match status" value="1"/>
</dbReference>
<gene>
    <name evidence="12" type="ORF">G7Z17_g3290</name>
</gene>
<comment type="function">
    <text evidence="10">Required for the first step of diphthamide biosynthesis, a post-translational modification of histidine which occurs in elongation factor 2. DPH1 and DPH2 transfer a 3-amino-3-carboxypropyl (ACP) group from S-adenosyl-L-methionine (SAM) to a histidine residue, the reaction is assisted by a reduction system comprising DPH3 and a NADH-dependent reductase. Facilitates the reduction of the catalytic iron-sulfur cluster found in the DPH1 subunit.</text>
</comment>
<name>A0A9P5HF04_9HYPO</name>
<dbReference type="GO" id="GO:0051536">
    <property type="term" value="F:iron-sulfur cluster binding"/>
    <property type="evidence" value="ECO:0007669"/>
    <property type="project" value="UniProtKB-KW"/>
</dbReference>
<dbReference type="NCBIfam" id="TIGR00322">
    <property type="entry name" value="diphth2_R"/>
    <property type="match status" value="1"/>
</dbReference>
<proteinExistence type="inferred from homology"/>
<dbReference type="OrthoDB" id="449241at2759"/>
<keyword evidence="13" id="KW-1185">Reference proteome</keyword>
<dbReference type="SFLD" id="SFLDS00032">
    <property type="entry name" value="Radical_SAM_3-amino-3-carboxyp"/>
    <property type="match status" value="1"/>
</dbReference>
<evidence type="ECO:0000256" key="9">
    <source>
        <dbReference type="ARBA" id="ARBA00054092"/>
    </source>
</evidence>
<feature type="compositionally biased region" description="Basic and acidic residues" evidence="11">
    <location>
        <begin position="393"/>
        <end position="409"/>
    </location>
</feature>
<evidence type="ECO:0000256" key="1">
    <source>
        <dbReference type="ARBA" id="ARBA00001966"/>
    </source>
</evidence>
<evidence type="ECO:0000256" key="10">
    <source>
        <dbReference type="RuleBase" id="RU364133"/>
    </source>
</evidence>
<dbReference type="GO" id="GO:0017183">
    <property type="term" value="P:protein histidyl modification to diphthamide"/>
    <property type="evidence" value="ECO:0007669"/>
    <property type="project" value="InterPro"/>
</dbReference>
<dbReference type="InterPro" id="IPR042265">
    <property type="entry name" value="DPH1/DPH2_3"/>
</dbReference>
<evidence type="ECO:0000313" key="12">
    <source>
        <dbReference type="EMBL" id="KAF7553928.1"/>
    </source>
</evidence>
<evidence type="ECO:0000256" key="3">
    <source>
        <dbReference type="ARBA" id="ARBA00006179"/>
    </source>
</evidence>
<comment type="subunit">
    <text evidence="8">Component of the 2-(3-amino-3-carboxypropyl)histidine synthase complex composed of DPH1, DPH2, DPH3 and a NADH-dependent reductase, predominantly CBR1.</text>
</comment>
<evidence type="ECO:0000256" key="8">
    <source>
        <dbReference type="ARBA" id="ARBA00034128"/>
    </source>
</evidence>
<protein>
    <recommendedName>
        <fullName evidence="4 10">2-(3-amino-3-carboxypropyl)histidine synthase subunit 2</fullName>
    </recommendedName>
</protein>
<dbReference type="GO" id="GO:0046872">
    <property type="term" value="F:metal ion binding"/>
    <property type="evidence" value="ECO:0007669"/>
    <property type="project" value="UniProtKB-KW"/>
</dbReference>
<keyword evidence="10" id="KW-0963">Cytoplasm</keyword>
<evidence type="ECO:0000256" key="5">
    <source>
        <dbReference type="ARBA" id="ARBA00022723"/>
    </source>
</evidence>
<feature type="compositionally biased region" description="Acidic residues" evidence="11">
    <location>
        <begin position="412"/>
        <end position="431"/>
    </location>
</feature>
<dbReference type="InterPro" id="IPR016435">
    <property type="entry name" value="DPH1/DPH2"/>
</dbReference>
<dbReference type="EMBL" id="JAANBB010000039">
    <property type="protein sequence ID" value="KAF7553928.1"/>
    <property type="molecule type" value="Genomic_DNA"/>
</dbReference>
<dbReference type="SFLD" id="SFLDG01121">
    <property type="entry name" value="Diphthamide_biosynthesis"/>
    <property type="match status" value="1"/>
</dbReference>
<organism evidence="12 13">
    <name type="scientific">Cylindrodendrum hubeiense</name>
    <dbReference type="NCBI Taxonomy" id="595255"/>
    <lineage>
        <taxon>Eukaryota</taxon>
        <taxon>Fungi</taxon>
        <taxon>Dikarya</taxon>
        <taxon>Ascomycota</taxon>
        <taxon>Pezizomycotina</taxon>
        <taxon>Sordariomycetes</taxon>
        <taxon>Hypocreomycetidae</taxon>
        <taxon>Hypocreales</taxon>
        <taxon>Nectriaceae</taxon>
        <taxon>Cylindrodendrum</taxon>
    </lineage>
</organism>